<dbReference type="KEGG" id="gmc:GY4MC1_1316"/>
<keyword evidence="1" id="KW-0812">Transmembrane</keyword>
<evidence type="ECO:0000256" key="1">
    <source>
        <dbReference type="SAM" id="Phobius"/>
    </source>
</evidence>
<dbReference type="EMBL" id="CP002293">
    <property type="protein sequence ID" value="ADP74119.1"/>
    <property type="molecule type" value="Genomic_DNA"/>
</dbReference>
<feature type="transmembrane region" description="Helical" evidence="1">
    <location>
        <begin position="7"/>
        <end position="25"/>
    </location>
</feature>
<accession>A0A7U3YE45</accession>
<protein>
    <submittedName>
        <fullName evidence="2">Uncharacterized protein</fullName>
    </submittedName>
</protein>
<feature type="transmembrane region" description="Helical" evidence="1">
    <location>
        <begin position="107"/>
        <end position="126"/>
    </location>
</feature>
<name>A0A7U3YE45_GEOS0</name>
<feature type="transmembrane region" description="Helical" evidence="1">
    <location>
        <begin position="45"/>
        <end position="76"/>
    </location>
</feature>
<keyword evidence="1" id="KW-0472">Membrane</keyword>
<dbReference type="AlphaFoldDB" id="A0A7U3YE45"/>
<sequence length="135" mass="15951">MYKMLLQLFYVIVGFLCGYLMIHWLPPVTPFHFTHFITELIFNPLRSFLAMACFLIGFLANAAVIRTIMAGIVLWLRRKQVRWGEWLISCCGMSGSFYWLFQAEAKLTVLFFIFSFIYGMISLDFYRSHSYKRSL</sequence>
<feature type="transmembrane region" description="Helical" evidence="1">
    <location>
        <begin position="83"/>
        <end position="101"/>
    </location>
</feature>
<reference evidence="2" key="1">
    <citation type="submission" date="2010-10" db="EMBL/GenBank/DDBJ databases">
        <title>Complete sequence of chromosome of Geobacillus sp. Y4.1MC1.</title>
        <authorList>
            <consortium name="US DOE Joint Genome Institute"/>
            <person name="Lucas S."/>
            <person name="Copeland A."/>
            <person name="Lapidus A."/>
            <person name="Cheng J.-F."/>
            <person name="Bruce D."/>
            <person name="Goodwin L."/>
            <person name="Pitluck S."/>
            <person name="Chertkov O."/>
            <person name="Zhang X."/>
            <person name="Detter J.C."/>
            <person name="Han C."/>
            <person name="Tapia R."/>
            <person name="Land M."/>
            <person name="Hauser L."/>
            <person name="Jeffries C."/>
            <person name="Kyrpides N."/>
            <person name="Ivanova N."/>
            <person name="Ovchinnikova G."/>
            <person name="Brumm P."/>
            <person name="Mead D."/>
            <person name="Woyke T."/>
        </authorList>
    </citation>
    <scope>NUCLEOTIDE SEQUENCE [LARGE SCALE GENOMIC DNA]</scope>
    <source>
        <strain evidence="2">Y4.1MC1</strain>
    </source>
</reference>
<evidence type="ECO:0000313" key="2">
    <source>
        <dbReference type="EMBL" id="ADP74119.1"/>
    </source>
</evidence>
<proteinExistence type="predicted"/>
<keyword evidence="1" id="KW-1133">Transmembrane helix</keyword>
<organism evidence="2">
    <name type="scientific">Geobacillus sp. (strain Y4.1MC1)</name>
    <dbReference type="NCBI Taxonomy" id="581103"/>
    <lineage>
        <taxon>Bacteria</taxon>
        <taxon>Bacillati</taxon>
        <taxon>Bacillota</taxon>
        <taxon>Bacilli</taxon>
        <taxon>Bacillales</taxon>
        <taxon>Anoxybacillaceae</taxon>
        <taxon>Geobacillus</taxon>
    </lineage>
</organism>
<gene>
    <name evidence="2" type="ORF">GY4MC1_1316</name>
</gene>